<dbReference type="Proteomes" id="UP000469421">
    <property type="component" value="Unassembled WGS sequence"/>
</dbReference>
<organism evidence="1 2">
    <name type="scientific">Alcanivorax sediminis</name>
    <dbReference type="NCBI Taxonomy" id="2663008"/>
    <lineage>
        <taxon>Bacteria</taxon>
        <taxon>Pseudomonadati</taxon>
        <taxon>Pseudomonadota</taxon>
        <taxon>Gammaproteobacteria</taxon>
        <taxon>Oceanospirillales</taxon>
        <taxon>Alcanivoracaceae</taxon>
        <taxon>Alcanivorax</taxon>
    </lineage>
</organism>
<name>A0A6N7LQB3_9GAMM</name>
<evidence type="ECO:0000313" key="2">
    <source>
        <dbReference type="Proteomes" id="UP000469421"/>
    </source>
</evidence>
<sequence length="136" mass="15039">MTQDWTQLSPDAGGNGKTVHSLVCRGGDEQAIKDGLEAALEKAVALLDRNVRDDSRYLLCEWNARAASLQIVVSDDSKTRDAPEVVACRFENVDPSVDVALVQFLIRDYLTTCTAFLGWSLLAAFHEGDRQRSRLL</sequence>
<accession>A0A6N7LQB3</accession>
<reference evidence="1 2" key="1">
    <citation type="submission" date="2019-10" db="EMBL/GenBank/DDBJ databases">
        <title>Alcanivorax sp.PA15-N-34 draft genome sequence.</title>
        <authorList>
            <person name="Liao X."/>
            <person name="Shao Z."/>
        </authorList>
    </citation>
    <scope>NUCLEOTIDE SEQUENCE [LARGE SCALE GENOMIC DNA]</scope>
    <source>
        <strain evidence="1 2">PA15-N-34</strain>
    </source>
</reference>
<dbReference type="EMBL" id="WIRE01000001">
    <property type="protein sequence ID" value="MQX52293.1"/>
    <property type="molecule type" value="Genomic_DNA"/>
</dbReference>
<keyword evidence="2" id="KW-1185">Reference proteome</keyword>
<protein>
    <submittedName>
        <fullName evidence="1">Uncharacterized protein</fullName>
    </submittedName>
</protein>
<dbReference type="RefSeq" id="WP_153499015.1">
    <property type="nucleotide sequence ID" value="NZ_JBMZXE010000044.1"/>
</dbReference>
<comment type="caution">
    <text evidence="1">The sequence shown here is derived from an EMBL/GenBank/DDBJ whole genome shotgun (WGS) entry which is preliminary data.</text>
</comment>
<dbReference type="AlphaFoldDB" id="A0A6N7LQB3"/>
<gene>
    <name evidence="1" type="ORF">GFN93_03470</name>
</gene>
<evidence type="ECO:0000313" key="1">
    <source>
        <dbReference type="EMBL" id="MQX52293.1"/>
    </source>
</evidence>
<proteinExistence type="predicted"/>